<evidence type="ECO:0000313" key="1">
    <source>
        <dbReference type="EMBL" id="RHZ82022.1"/>
    </source>
</evidence>
<name>A0A397J4W6_9GLOM</name>
<gene>
    <name evidence="1" type="ORF">Glove_114g23</name>
</gene>
<proteinExistence type="predicted"/>
<keyword evidence="2" id="KW-1185">Reference proteome</keyword>
<comment type="caution">
    <text evidence="1">The sequence shown here is derived from an EMBL/GenBank/DDBJ whole genome shotgun (WGS) entry which is preliminary data.</text>
</comment>
<dbReference type="OrthoDB" id="1859733at2759"/>
<reference evidence="1 2" key="1">
    <citation type="submission" date="2018-08" db="EMBL/GenBank/DDBJ databases">
        <title>Genome and evolution of the arbuscular mycorrhizal fungus Diversispora epigaea (formerly Glomus versiforme) and its bacterial endosymbionts.</title>
        <authorList>
            <person name="Sun X."/>
            <person name="Fei Z."/>
            <person name="Harrison M."/>
        </authorList>
    </citation>
    <scope>NUCLEOTIDE SEQUENCE [LARGE SCALE GENOMIC DNA]</scope>
    <source>
        <strain evidence="1 2">IT104</strain>
    </source>
</reference>
<accession>A0A397J4W6</accession>
<dbReference type="EMBL" id="PQFF01000106">
    <property type="protein sequence ID" value="RHZ82022.1"/>
    <property type="molecule type" value="Genomic_DNA"/>
</dbReference>
<sequence>MVNFQCNVSSHSWGFVGPVGVLANKCKDLENAVDNPKFITAVSLDDIQTSSDLVIHSAGFRFVLLPGDISTSLFMVEAAAPSVDSDWVRSKAFVRY</sequence>
<organism evidence="1 2">
    <name type="scientific">Diversispora epigaea</name>
    <dbReference type="NCBI Taxonomy" id="1348612"/>
    <lineage>
        <taxon>Eukaryota</taxon>
        <taxon>Fungi</taxon>
        <taxon>Fungi incertae sedis</taxon>
        <taxon>Mucoromycota</taxon>
        <taxon>Glomeromycotina</taxon>
        <taxon>Glomeromycetes</taxon>
        <taxon>Diversisporales</taxon>
        <taxon>Diversisporaceae</taxon>
        <taxon>Diversispora</taxon>
    </lineage>
</organism>
<protein>
    <submittedName>
        <fullName evidence="1">Uncharacterized protein</fullName>
    </submittedName>
</protein>
<evidence type="ECO:0000313" key="2">
    <source>
        <dbReference type="Proteomes" id="UP000266861"/>
    </source>
</evidence>
<dbReference type="AlphaFoldDB" id="A0A397J4W6"/>
<dbReference type="Proteomes" id="UP000266861">
    <property type="component" value="Unassembled WGS sequence"/>
</dbReference>